<evidence type="ECO:0000256" key="5">
    <source>
        <dbReference type="ARBA" id="ARBA00022984"/>
    </source>
</evidence>
<evidence type="ECO:0000256" key="3">
    <source>
        <dbReference type="ARBA" id="ARBA00022801"/>
    </source>
</evidence>
<dbReference type="PANTHER" id="PTHR21581">
    <property type="entry name" value="D-ALANYL-D-ALANINE CARBOXYPEPTIDASE"/>
    <property type="match status" value="1"/>
</dbReference>
<keyword evidence="6" id="KW-0961">Cell wall biogenesis/degradation</keyword>
<reference evidence="11" key="1">
    <citation type="journal article" date="2021" name="PeerJ">
        <title>Extensive microbial diversity within the chicken gut microbiome revealed by metagenomics and culture.</title>
        <authorList>
            <person name="Gilroy R."/>
            <person name="Ravi A."/>
            <person name="Getino M."/>
            <person name="Pursley I."/>
            <person name="Horton D.L."/>
            <person name="Alikhan N.F."/>
            <person name="Baker D."/>
            <person name="Gharbi K."/>
            <person name="Hall N."/>
            <person name="Watson M."/>
            <person name="Adriaenssens E.M."/>
            <person name="Foster-Nyarko E."/>
            <person name="Jarju S."/>
            <person name="Secka A."/>
            <person name="Antonio M."/>
            <person name="Oren A."/>
            <person name="Chaudhuri R.R."/>
            <person name="La Ragione R."/>
            <person name="Hildebrand F."/>
            <person name="Pallen M.J."/>
        </authorList>
    </citation>
    <scope>NUCLEOTIDE SEQUENCE</scope>
    <source>
        <strain evidence="11">CHK179-28034</strain>
    </source>
</reference>
<dbReference type="Gene3D" id="3.40.710.10">
    <property type="entry name" value="DD-peptidase/beta-lactamase superfamily"/>
    <property type="match status" value="1"/>
</dbReference>
<dbReference type="InterPro" id="IPR001967">
    <property type="entry name" value="Peptidase_S11_N"/>
</dbReference>
<keyword evidence="2" id="KW-0732">Signal</keyword>
<dbReference type="AlphaFoldDB" id="A0A9D2J849"/>
<dbReference type="PANTHER" id="PTHR21581:SF6">
    <property type="entry name" value="TRAFFICKING PROTEIN PARTICLE COMPLEX SUBUNIT 12"/>
    <property type="match status" value="1"/>
</dbReference>
<gene>
    <name evidence="11" type="ORF">H9968_09615</name>
</gene>
<protein>
    <submittedName>
        <fullName evidence="11">Serine hydrolase</fullName>
    </submittedName>
</protein>
<dbReference type="GO" id="GO:0006508">
    <property type="term" value="P:proteolysis"/>
    <property type="evidence" value="ECO:0007669"/>
    <property type="project" value="InterPro"/>
</dbReference>
<evidence type="ECO:0000256" key="1">
    <source>
        <dbReference type="ARBA" id="ARBA00007164"/>
    </source>
</evidence>
<sequence>MRISSSVSEISFFTGSGKSMFSGSDEIPEGNINLNTLYSPYAVLVDLESGNVLAEQNSAVRMYPASLTKIMTALIAIEETEDMEQTTTLPSDIFPSLYEENASLAGFQPGETVTWKDLLYGVMLPSGAECCLTFARQIAGSEGAFVDLMNKKAEELGMNDTHFSNATGLQDKKHYSTVRDIAVLLRYALENDTFRQVFTARRYSVPPTVYHSEGFTFYNTMFQAMDNAGISDDDILGGKTGYTEKAGLCLASLAEINDREYILVTAKADGNHYTEPYHVIDAENVYGQIRKKV</sequence>
<evidence type="ECO:0000256" key="2">
    <source>
        <dbReference type="ARBA" id="ARBA00022729"/>
    </source>
</evidence>
<dbReference type="SUPFAM" id="SSF56601">
    <property type="entry name" value="beta-lactamase/transpeptidase-like"/>
    <property type="match status" value="1"/>
</dbReference>
<evidence type="ECO:0000256" key="8">
    <source>
        <dbReference type="PIRSR" id="PIRSR618044-2"/>
    </source>
</evidence>
<evidence type="ECO:0000256" key="9">
    <source>
        <dbReference type="RuleBase" id="RU004016"/>
    </source>
</evidence>
<dbReference type="GO" id="GO:0009002">
    <property type="term" value="F:serine-type D-Ala-D-Ala carboxypeptidase activity"/>
    <property type="evidence" value="ECO:0007669"/>
    <property type="project" value="InterPro"/>
</dbReference>
<keyword evidence="3 11" id="KW-0378">Hydrolase</keyword>
<organism evidence="11 12">
    <name type="scientific">Candidatus Anaerobutyricum stercoris</name>
    <dbReference type="NCBI Taxonomy" id="2838457"/>
    <lineage>
        <taxon>Bacteria</taxon>
        <taxon>Bacillati</taxon>
        <taxon>Bacillota</taxon>
        <taxon>Clostridia</taxon>
        <taxon>Lachnospirales</taxon>
        <taxon>Lachnospiraceae</taxon>
        <taxon>Anaerobutyricum</taxon>
    </lineage>
</organism>
<feature type="binding site" evidence="8">
    <location>
        <position position="239"/>
    </location>
    <ligand>
        <name>substrate</name>
    </ligand>
</feature>
<evidence type="ECO:0000313" key="11">
    <source>
        <dbReference type="EMBL" id="HIZ40161.1"/>
    </source>
</evidence>
<evidence type="ECO:0000256" key="4">
    <source>
        <dbReference type="ARBA" id="ARBA00022960"/>
    </source>
</evidence>
<evidence type="ECO:0000313" key="12">
    <source>
        <dbReference type="Proteomes" id="UP000824049"/>
    </source>
</evidence>
<proteinExistence type="inferred from homology"/>
<dbReference type="Proteomes" id="UP000824049">
    <property type="component" value="Unassembled WGS sequence"/>
</dbReference>
<accession>A0A9D2J849</accession>
<feature type="active site" description="Proton acceptor" evidence="7">
    <location>
        <position position="69"/>
    </location>
</feature>
<dbReference type="Pfam" id="PF00768">
    <property type="entry name" value="Peptidase_S11"/>
    <property type="match status" value="1"/>
</dbReference>
<feature type="active site" description="Acyl-ester intermediate" evidence="7">
    <location>
        <position position="66"/>
    </location>
</feature>
<dbReference type="InterPro" id="IPR012338">
    <property type="entry name" value="Beta-lactam/transpept-like"/>
</dbReference>
<dbReference type="GO" id="GO:0008360">
    <property type="term" value="P:regulation of cell shape"/>
    <property type="evidence" value="ECO:0007669"/>
    <property type="project" value="UniProtKB-KW"/>
</dbReference>
<dbReference type="PRINTS" id="PR00725">
    <property type="entry name" value="DADACBPTASE1"/>
</dbReference>
<dbReference type="InterPro" id="IPR018044">
    <property type="entry name" value="Peptidase_S11"/>
</dbReference>
<dbReference type="GO" id="GO:0071555">
    <property type="term" value="P:cell wall organization"/>
    <property type="evidence" value="ECO:0007669"/>
    <property type="project" value="UniProtKB-KW"/>
</dbReference>
<comment type="caution">
    <text evidence="11">The sequence shown here is derived from an EMBL/GenBank/DDBJ whole genome shotgun (WGS) entry which is preliminary data.</text>
</comment>
<evidence type="ECO:0000259" key="10">
    <source>
        <dbReference type="Pfam" id="PF00768"/>
    </source>
</evidence>
<keyword evidence="5" id="KW-0573">Peptidoglycan synthesis</keyword>
<keyword evidence="4" id="KW-0133">Cell shape</keyword>
<comment type="similarity">
    <text evidence="1 9">Belongs to the peptidase S11 family.</text>
</comment>
<evidence type="ECO:0000256" key="7">
    <source>
        <dbReference type="PIRSR" id="PIRSR618044-1"/>
    </source>
</evidence>
<feature type="active site" evidence="7">
    <location>
        <position position="126"/>
    </location>
</feature>
<feature type="domain" description="Peptidase S11 D-alanyl-D-alanine carboxypeptidase A N-terminal" evidence="10">
    <location>
        <begin position="39"/>
        <end position="269"/>
    </location>
</feature>
<name>A0A9D2J849_9FIRM</name>
<reference evidence="11" key="2">
    <citation type="submission" date="2021-04" db="EMBL/GenBank/DDBJ databases">
        <authorList>
            <person name="Gilroy R."/>
        </authorList>
    </citation>
    <scope>NUCLEOTIDE SEQUENCE</scope>
    <source>
        <strain evidence="11">CHK179-28034</strain>
    </source>
</reference>
<dbReference type="EMBL" id="DXBR01000086">
    <property type="protein sequence ID" value="HIZ40161.1"/>
    <property type="molecule type" value="Genomic_DNA"/>
</dbReference>
<dbReference type="GO" id="GO:0009252">
    <property type="term" value="P:peptidoglycan biosynthetic process"/>
    <property type="evidence" value="ECO:0007669"/>
    <property type="project" value="UniProtKB-KW"/>
</dbReference>
<evidence type="ECO:0000256" key="6">
    <source>
        <dbReference type="ARBA" id="ARBA00023316"/>
    </source>
</evidence>